<evidence type="ECO:0000256" key="1">
    <source>
        <dbReference type="ARBA" id="ARBA00007074"/>
    </source>
</evidence>
<evidence type="ECO:0000313" key="9">
    <source>
        <dbReference type="Proteomes" id="UP000070366"/>
    </source>
</evidence>
<comment type="similarity">
    <text evidence="1">Belongs to the peptidase C40 family.</text>
</comment>
<name>A0A136Q2P2_9FIRM</name>
<dbReference type="Proteomes" id="UP000070366">
    <property type="component" value="Unassembled WGS sequence"/>
</dbReference>
<comment type="caution">
    <text evidence="8">The sequence shown here is derived from an EMBL/GenBank/DDBJ whole genome shotgun (WGS) entry which is preliminary data.</text>
</comment>
<dbReference type="PANTHER" id="PTHR47359">
    <property type="entry name" value="PEPTIDOGLYCAN DL-ENDOPEPTIDASE CWLO"/>
    <property type="match status" value="1"/>
</dbReference>
<dbReference type="SUPFAM" id="SSF47090">
    <property type="entry name" value="PGBD-like"/>
    <property type="match status" value="2"/>
</dbReference>
<dbReference type="Pfam" id="PF01471">
    <property type="entry name" value="PG_binding_1"/>
    <property type="match status" value="2"/>
</dbReference>
<keyword evidence="3" id="KW-0378">Hydrolase</keyword>
<keyword evidence="2" id="KW-0645">Protease</keyword>
<feature type="transmembrane region" description="Helical" evidence="6">
    <location>
        <begin position="77"/>
        <end position="97"/>
    </location>
</feature>
<dbReference type="GO" id="GO:0008234">
    <property type="term" value="F:cysteine-type peptidase activity"/>
    <property type="evidence" value="ECO:0007669"/>
    <property type="project" value="UniProtKB-KW"/>
</dbReference>
<dbReference type="Pfam" id="PF00877">
    <property type="entry name" value="NLPC_P60"/>
    <property type="match status" value="1"/>
</dbReference>
<dbReference type="InterPro" id="IPR051794">
    <property type="entry name" value="PG_Endopeptidase_C40"/>
</dbReference>
<dbReference type="SUPFAM" id="SSF54001">
    <property type="entry name" value="Cysteine proteinases"/>
    <property type="match status" value="1"/>
</dbReference>
<keyword evidence="6" id="KW-1133">Transmembrane helix</keyword>
<sequence>MNHIISNVKEGFSKAFNATKDKLSQVKDSISNIHVSAKRSGNVTMSTGRSRSRITMQRPARRGTRRYTARRVNRNRFTAVVAIAVVAVMVPVMVMAANGDTAQAEPDVPEMVQVAEYNVEAQAGTTAMAAAPEITDTTQAVVEETTVASGEAETDAAVAKTAEEPTPTPEPTPQYVMLTEGMNDASVPALQQRLMDLYYMGADETTDYYGPQTAQAIKYFQRKHGLAVDGAAGPETQALLFSDQAKEYTMSLGAEGYDVERMQERLMALGYPISSASGYFGEETEKAVKYFQRMNGLTDDGSVGHMTEELIYSGEAEKALEYEEPKKESGSDSSGSKGNGSSGGNKGNSSSGSSGGGSSSSSGGSSSPSYTADPGSVEAFIDVALAQVGKGYTLGAKGPNEFDCSGFVYYALKESGNGIGYMTSGGWAGSGYTTVGWDDLQRGDIVCVTGHVAIYLGGGQVVDASSGQDAIVVRNMGSWFQSRFICGKRPL</sequence>
<keyword evidence="6" id="KW-0472">Membrane</keyword>
<evidence type="ECO:0000313" key="8">
    <source>
        <dbReference type="EMBL" id="KXK64844.1"/>
    </source>
</evidence>
<dbReference type="GO" id="GO:0006508">
    <property type="term" value="P:proteolysis"/>
    <property type="evidence" value="ECO:0007669"/>
    <property type="project" value="UniProtKB-KW"/>
</dbReference>
<protein>
    <submittedName>
        <fullName evidence="8">Peptidoglycan binding domain protein</fullName>
    </submittedName>
</protein>
<dbReference type="PANTHER" id="PTHR47359:SF3">
    <property type="entry name" value="NLP_P60 DOMAIN-CONTAINING PROTEIN-RELATED"/>
    <property type="match status" value="1"/>
</dbReference>
<dbReference type="InterPro" id="IPR036366">
    <property type="entry name" value="PGBDSf"/>
</dbReference>
<dbReference type="InterPro" id="IPR038765">
    <property type="entry name" value="Papain-like_cys_pep_sf"/>
</dbReference>
<feature type="compositionally biased region" description="Polar residues" evidence="5">
    <location>
        <begin position="41"/>
        <end position="55"/>
    </location>
</feature>
<evidence type="ECO:0000256" key="2">
    <source>
        <dbReference type="ARBA" id="ARBA00022670"/>
    </source>
</evidence>
<dbReference type="OrthoDB" id="9785345at2"/>
<evidence type="ECO:0000256" key="5">
    <source>
        <dbReference type="SAM" id="MobiDB-lite"/>
    </source>
</evidence>
<keyword evidence="6" id="KW-0812">Transmembrane</keyword>
<dbReference type="PROSITE" id="PS51935">
    <property type="entry name" value="NLPC_P60"/>
    <property type="match status" value="1"/>
</dbReference>
<evidence type="ECO:0000256" key="3">
    <source>
        <dbReference type="ARBA" id="ARBA00022801"/>
    </source>
</evidence>
<feature type="compositionally biased region" description="Gly residues" evidence="5">
    <location>
        <begin position="337"/>
        <end position="346"/>
    </location>
</feature>
<accession>A0A136Q2P2</accession>
<keyword evidence="4" id="KW-0788">Thiol protease</keyword>
<dbReference type="Gene3D" id="1.10.101.10">
    <property type="entry name" value="PGBD-like superfamily/PGBD"/>
    <property type="match status" value="2"/>
</dbReference>
<proteinExistence type="inferred from homology"/>
<dbReference type="InterPro" id="IPR002477">
    <property type="entry name" value="Peptidoglycan-bd-like"/>
</dbReference>
<gene>
    <name evidence="8" type="ORF">HMPREF3293_02089</name>
</gene>
<feature type="region of interest" description="Disordered" evidence="5">
    <location>
        <begin position="320"/>
        <end position="372"/>
    </location>
</feature>
<evidence type="ECO:0000259" key="7">
    <source>
        <dbReference type="PROSITE" id="PS51935"/>
    </source>
</evidence>
<dbReference type="Gene3D" id="3.90.1720.10">
    <property type="entry name" value="endopeptidase domain like (from Nostoc punctiforme)"/>
    <property type="match status" value="1"/>
</dbReference>
<dbReference type="InterPro" id="IPR000064">
    <property type="entry name" value="NLP_P60_dom"/>
</dbReference>
<feature type="domain" description="NlpC/P60" evidence="7">
    <location>
        <begin position="374"/>
        <end position="491"/>
    </location>
</feature>
<dbReference type="RefSeq" id="WP_066518339.1">
    <property type="nucleotide sequence ID" value="NZ_CABMOF010000001.1"/>
</dbReference>
<keyword evidence="9" id="KW-1185">Reference proteome</keyword>
<dbReference type="STRING" id="626937.HMPREF3293_02089"/>
<evidence type="ECO:0000256" key="4">
    <source>
        <dbReference type="ARBA" id="ARBA00022807"/>
    </source>
</evidence>
<dbReference type="EMBL" id="LSZW01000063">
    <property type="protein sequence ID" value="KXK64844.1"/>
    <property type="molecule type" value="Genomic_DNA"/>
</dbReference>
<reference evidence="8 9" key="1">
    <citation type="submission" date="2016-02" db="EMBL/GenBank/DDBJ databases">
        <authorList>
            <person name="Wen L."/>
            <person name="He K."/>
            <person name="Yang H."/>
        </authorList>
    </citation>
    <scope>NUCLEOTIDE SEQUENCE [LARGE SCALE GENOMIC DNA]</scope>
    <source>
        <strain evidence="8 9">DSM 22607</strain>
    </source>
</reference>
<dbReference type="InterPro" id="IPR036365">
    <property type="entry name" value="PGBD-like_sf"/>
</dbReference>
<dbReference type="AlphaFoldDB" id="A0A136Q2P2"/>
<organism evidence="8 9">
    <name type="scientific">Christensenella minuta</name>
    <dbReference type="NCBI Taxonomy" id="626937"/>
    <lineage>
        <taxon>Bacteria</taxon>
        <taxon>Bacillati</taxon>
        <taxon>Bacillota</taxon>
        <taxon>Clostridia</taxon>
        <taxon>Christensenellales</taxon>
        <taxon>Christensenellaceae</taxon>
        <taxon>Christensenella</taxon>
    </lineage>
</organism>
<evidence type="ECO:0000256" key="6">
    <source>
        <dbReference type="SAM" id="Phobius"/>
    </source>
</evidence>
<feature type="region of interest" description="Disordered" evidence="5">
    <location>
        <begin position="148"/>
        <end position="170"/>
    </location>
</feature>
<dbReference type="KEGG" id="cmiu:B1H56_04825"/>
<feature type="compositionally biased region" description="Basic and acidic residues" evidence="5">
    <location>
        <begin position="320"/>
        <end position="330"/>
    </location>
</feature>
<feature type="region of interest" description="Disordered" evidence="5">
    <location>
        <begin position="41"/>
        <end position="63"/>
    </location>
</feature>